<evidence type="ECO:0000313" key="2">
    <source>
        <dbReference type="EMBL" id="SMX38715.1"/>
    </source>
</evidence>
<sequence>MFRIFARSALLCLGALSCAAVGYAETWEQKISAARENASRLELMADERGAPMLGTLDLQADVAEFKCLILGEMLNAGDVASHMELFGPNPAEEPDLNDPYSIRLHAMADAKWAYQASLIVDLSEDQRLEMWNLTCDGKLGIPAGLVTADWTTRATFRVDAGALYVLGDIEEGFFDEFQSFLQEHEINRVFFGSRGGSVGEAVKTGKLIRQLGLETDLYATCASACPLAYLGGTPRLINNWRFKLGFHQMAYDGAALALDHELYGLVRDYVTEMGANGDFVVTAMQSAPIDQMHYPEFQEMCDADITWVRGNCSQPHPSVRR</sequence>
<dbReference type="PROSITE" id="PS51257">
    <property type="entry name" value="PROKAR_LIPOPROTEIN"/>
    <property type="match status" value="1"/>
</dbReference>
<dbReference type="AlphaFoldDB" id="A0A238K7C9"/>
<gene>
    <name evidence="2" type="ORF">MAA8898_01683</name>
</gene>
<evidence type="ECO:0000256" key="1">
    <source>
        <dbReference type="SAM" id="SignalP"/>
    </source>
</evidence>
<evidence type="ECO:0000313" key="3">
    <source>
        <dbReference type="Proteomes" id="UP000207598"/>
    </source>
</evidence>
<dbReference type="Proteomes" id="UP000207598">
    <property type="component" value="Unassembled WGS sequence"/>
</dbReference>
<keyword evidence="3" id="KW-1185">Reference proteome</keyword>
<dbReference type="EMBL" id="FXYF01000004">
    <property type="protein sequence ID" value="SMX38715.1"/>
    <property type="molecule type" value="Genomic_DNA"/>
</dbReference>
<name>A0A238K7C9_9RHOB</name>
<organism evidence="2 3">
    <name type="scientific">Maliponia aquimaris</name>
    <dbReference type="NCBI Taxonomy" id="1673631"/>
    <lineage>
        <taxon>Bacteria</taxon>
        <taxon>Pseudomonadati</taxon>
        <taxon>Pseudomonadota</taxon>
        <taxon>Alphaproteobacteria</taxon>
        <taxon>Rhodobacterales</taxon>
        <taxon>Paracoccaceae</taxon>
        <taxon>Maliponia</taxon>
    </lineage>
</organism>
<proteinExistence type="predicted"/>
<reference evidence="2 3" key="1">
    <citation type="submission" date="2017-05" db="EMBL/GenBank/DDBJ databases">
        <authorList>
            <person name="Song R."/>
            <person name="Chenine A.L."/>
            <person name="Ruprecht R.M."/>
        </authorList>
    </citation>
    <scope>NUCLEOTIDE SEQUENCE [LARGE SCALE GENOMIC DNA]</scope>
    <source>
        <strain evidence="2 3">CECT 8898</strain>
    </source>
</reference>
<feature type="signal peptide" evidence="1">
    <location>
        <begin position="1"/>
        <end position="24"/>
    </location>
</feature>
<keyword evidence="1" id="KW-0732">Signal</keyword>
<accession>A0A238K7C9</accession>
<protein>
    <submittedName>
        <fullName evidence="2">Uncharacterized protein</fullName>
    </submittedName>
</protein>
<feature type="chain" id="PRO_5012104838" evidence="1">
    <location>
        <begin position="25"/>
        <end position="321"/>
    </location>
</feature>